<comment type="subcellular location">
    <subcellularLocation>
        <location evidence="1">Cytoplasm</location>
    </subcellularLocation>
</comment>
<evidence type="ECO:0000256" key="10">
    <source>
        <dbReference type="ARBA" id="ARBA00042072"/>
    </source>
</evidence>
<evidence type="ECO:0000256" key="6">
    <source>
        <dbReference type="ARBA" id="ARBA00022683"/>
    </source>
</evidence>
<evidence type="ECO:0000256" key="8">
    <source>
        <dbReference type="ARBA" id="ARBA00037387"/>
    </source>
</evidence>
<evidence type="ECO:0000256" key="3">
    <source>
        <dbReference type="ARBA" id="ARBA00022490"/>
    </source>
</evidence>
<keyword evidence="7" id="KW-0418">Kinase</keyword>
<dbReference type="PANTHER" id="PTHR36203">
    <property type="entry name" value="ASCORBATE-SPECIFIC PTS SYSTEM EIIA COMPONENT"/>
    <property type="match status" value="1"/>
</dbReference>
<dbReference type="GO" id="GO:0016301">
    <property type="term" value="F:kinase activity"/>
    <property type="evidence" value="ECO:0007669"/>
    <property type="project" value="UniProtKB-KW"/>
</dbReference>
<sequence length="160" mass="17612">MLSNLLNEKTVRIADGKKLDWKTSIKEASKPLLEDGTILNGYVSSMIDVVKKEGPYINIGPGIALAHAQPNGFVNRVGMALLKTKDSIALTSKDHMINVWFVLAAVDSNSHLESIKELTKLLTDPNNVEKLLSANSVCDLLNVIKNVDLNFAVKRKEDKK</sequence>
<keyword evidence="4" id="KW-0597">Phosphoprotein</keyword>
<protein>
    <recommendedName>
        <fullName evidence="9">Ascorbate-specific PTS system EIIA component</fullName>
    </recommendedName>
    <alternativeName>
        <fullName evidence="10">Ascorbate-specific phosphotransferase enzyme IIA component</fullName>
    </alternativeName>
</protein>
<feature type="domain" description="PTS EIIA type-2" evidence="11">
    <location>
        <begin position="4"/>
        <end position="147"/>
    </location>
</feature>
<evidence type="ECO:0000256" key="9">
    <source>
        <dbReference type="ARBA" id="ARBA00041175"/>
    </source>
</evidence>
<evidence type="ECO:0000313" key="13">
    <source>
        <dbReference type="Proteomes" id="UP001281024"/>
    </source>
</evidence>
<dbReference type="InterPro" id="IPR051351">
    <property type="entry name" value="Ascorbate-PTS_EIIA_comp"/>
</dbReference>
<dbReference type="PROSITE" id="PS51094">
    <property type="entry name" value="PTS_EIIA_TYPE_2"/>
    <property type="match status" value="1"/>
</dbReference>
<dbReference type="Pfam" id="PF00359">
    <property type="entry name" value="PTS_EIIA_2"/>
    <property type="match status" value="1"/>
</dbReference>
<dbReference type="GO" id="GO:0005737">
    <property type="term" value="C:cytoplasm"/>
    <property type="evidence" value="ECO:0007669"/>
    <property type="project" value="UniProtKB-SubCell"/>
</dbReference>
<dbReference type="PANTHER" id="PTHR36203:SF1">
    <property type="entry name" value="ASCORBATE-SPECIFIC PTS SYSTEM EIIA COMPONENT"/>
    <property type="match status" value="1"/>
</dbReference>
<evidence type="ECO:0000313" key="12">
    <source>
        <dbReference type="EMBL" id="MDV7714418.1"/>
    </source>
</evidence>
<organism evidence="12 13">
    <name type="scientific">Oenococcus oeni</name>
    <name type="common">Leuconostoc oenos</name>
    <dbReference type="NCBI Taxonomy" id="1247"/>
    <lineage>
        <taxon>Bacteria</taxon>
        <taxon>Bacillati</taxon>
        <taxon>Bacillota</taxon>
        <taxon>Bacilli</taxon>
        <taxon>Lactobacillales</taxon>
        <taxon>Lactobacillaceae</taxon>
        <taxon>Oenococcus</taxon>
    </lineage>
</organism>
<dbReference type="Gene3D" id="3.40.930.10">
    <property type="entry name" value="Mannitol-specific EII, Chain A"/>
    <property type="match status" value="1"/>
</dbReference>
<keyword evidence="12" id="KW-0762">Sugar transport</keyword>
<dbReference type="GO" id="GO:0009401">
    <property type="term" value="P:phosphoenolpyruvate-dependent sugar phosphotransferase system"/>
    <property type="evidence" value="ECO:0007669"/>
    <property type="project" value="UniProtKB-KW"/>
</dbReference>
<reference evidence="12" key="1">
    <citation type="submission" date="2019-10" db="EMBL/GenBank/DDBJ databases">
        <title>Malate fermentation in French cider.</title>
        <authorList>
            <person name="Cousin F.J."/>
            <person name="Medina Fernandez S."/>
            <person name="Misery B."/>
            <person name="Laplace J.-M."/>
            <person name="Cretenet M."/>
        </authorList>
    </citation>
    <scope>NUCLEOTIDE SEQUENCE</scope>
    <source>
        <strain evidence="12">UCMA15129</strain>
    </source>
</reference>
<dbReference type="Proteomes" id="UP001281024">
    <property type="component" value="Unassembled WGS sequence"/>
</dbReference>
<evidence type="ECO:0000256" key="5">
    <source>
        <dbReference type="ARBA" id="ARBA00022679"/>
    </source>
</evidence>
<evidence type="ECO:0000256" key="1">
    <source>
        <dbReference type="ARBA" id="ARBA00004496"/>
    </source>
</evidence>
<dbReference type="InterPro" id="IPR002178">
    <property type="entry name" value="PTS_EIIA_type-2_dom"/>
</dbReference>
<keyword evidence="6" id="KW-0598">Phosphotransferase system</keyword>
<dbReference type="EMBL" id="WERV01000001">
    <property type="protein sequence ID" value="MDV7714418.1"/>
    <property type="molecule type" value="Genomic_DNA"/>
</dbReference>
<comment type="function">
    <text evidence="8">The phosphoenolpyruvate-dependent sugar phosphotransferase system (sugar PTS), a major carbohydrate active transport system, catalyzes the phosphorylation of incoming sugar substrates concomitantly with their translocation across the cell membrane. The enzyme II UlaABC PTS system is involved in ascorbate transport.</text>
</comment>
<evidence type="ECO:0000256" key="7">
    <source>
        <dbReference type="ARBA" id="ARBA00022777"/>
    </source>
</evidence>
<proteinExistence type="predicted"/>
<dbReference type="InterPro" id="IPR016152">
    <property type="entry name" value="PTrfase/Anion_transptr"/>
</dbReference>
<keyword evidence="2" id="KW-0813">Transport</keyword>
<keyword evidence="5" id="KW-0808">Transferase</keyword>
<gene>
    <name evidence="12" type="ORF">GA838_01295</name>
</gene>
<dbReference type="SUPFAM" id="SSF55804">
    <property type="entry name" value="Phoshotransferase/anion transport protein"/>
    <property type="match status" value="1"/>
</dbReference>
<keyword evidence="3" id="KW-0963">Cytoplasm</keyword>
<evidence type="ECO:0000259" key="11">
    <source>
        <dbReference type="PROSITE" id="PS51094"/>
    </source>
</evidence>
<accession>A0AAJ2P2D8</accession>
<name>A0AAJ2P2D8_OENOE</name>
<comment type="caution">
    <text evidence="12">The sequence shown here is derived from an EMBL/GenBank/DDBJ whole genome shotgun (WGS) entry which is preliminary data.</text>
</comment>
<evidence type="ECO:0000256" key="2">
    <source>
        <dbReference type="ARBA" id="ARBA00022448"/>
    </source>
</evidence>
<dbReference type="RefSeq" id="WP_186421926.1">
    <property type="nucleotide sequence ID" value="NZ_ULGA01000084.1"/>
</dbReference>
<dbReference type="CDD" id="cd00211">
    <property type="entry name" value="PTS_IIA_fru"/>
    <property type="match status" value="1"/>
</dbReference>
<dbReference type="AlphaFoldDB" id="A0AAJ2P2D8"/>
<evidence type="ECO:0000256" key="4">
    <source>
        <dbReference type="ARBA" id="ARBA00022553"/>
    </source>
</evidence>